<feature type="transmembrane region" description="Helical" evidence="6">
    <location>
        <begin position="225"/>
        <end position="244"/>
    </location>
</feature>
<gene>
    <name evidence="7" type="ORF">CJD36_005580</name>
</gene>
<accession>A0A2S7SX13</accession>
<keyword evidence="8" id="KW-1185">Reference proteome</keyword>
<evidence type="ECO:0000313" key="8">
    <source>
        <dbReference type="Proteomes" id="UP000239872"/>
    </source>
</evidence>
<dbReference type="PANTHER" id="PTHR30238:SF4">
    <property type="entry name" value="SLL1022 PROTEIN"/>
    <property type="match status" value="1"/>
</dbReference>
<evidence type="ECO:0000256" key="1">
    <source>
        <dbReference type="ARBA" id="ARBA00004141"/>
    </source>
</evidence>
<comment type="subcellular location">
    <subcellularLocation>
        <location evidence="1">Membrane</location>
        <topology evidence="1">Multi-pass membrane protein</topology>
    </subcellularLocation>
</comment>
<keyword evidence="3 6" id="KW-0812">Transmembrane</keyword>
<feature type="transmembrane region" description="Helical" evidence="6">
    <location>
        <begin position="48"/>
        <end position="71"/>
    </location>
</feature>
<feature type="transmembrane region" description="Helical" evidence="6">
    <location>
        <begin position="200"/>
        <end position="219"/>
    </location>
</feature>
<dbReference type="Pfam" id="PF03741">
    <property type="entry name" value="TerC"/>
    <property type="match status" value="1"/>
</dbReference>
<dbReference type="AlphaFoldDB" id="A0A2S7SX13"/>
<evidence type="ECO:0008006" key="9">
    <source>
        <dbReference type="Google" id="ProtNLM"/>
    </source>
</evidence>
<sequence>MIDFTDPGTWVSLVTLCFLEIVLGVDNIIFISIVTGKLPQKEQARARNIGMLLAMGFRVCLLLGINLIIALKDPVITIPDLFNKVKGLHIGLSYKDLILIAGGIFLLVKSVMEIHHKMNEAAEGGGHKKKKEAKKNSFGSILIQIVLVDAVFSFDSILTAVGLVDNVLIMIIAVIISMAIMMMFAGGVAAVINKYPTLQMLALSFLVVIGVVLIASGFHEEVNKSIIYSCLGFSIIVEMLNIRFRKKTTNAKND</sequence>
<evidence type="ECO:0000256" key="2">
    <source>
        <dbReference type="ARBA" id="ARBA00007511"/>
    </source>
</evidence>
<evidence type="ECO:0000256" key="4">
    <source>
        <dbReference type="ARBA" id="ARBA00022989"/>
    </source>
</evidence>
<organism evidence="7 8">
    <name type="scientific">Flavipsychrobacter stenotrophus</name>
    <dbReference type="NCBI Taxonomy" id="2077091"/>
    <lineage>
        <taxon>Bacteria</taxon>
        <taxon>Pseudomonadati</taxon>
        <taxon>Bacteroidota</taxon>
        <taxon>Chitinophagia</taxon>
        <taxon>Chitinophagales</taxon>
        <taxon>Chitinophagaceae</taxon>
        <taxon>Flavipsychrobacter</taxon>
    </lineage>
</organism>
<evidence type="ECO:0000256" key="6">
    <source>
        <dbReference type="SAM" id="Phobius"/>
    </source>
</evidence>
<name>A0A2S7SX13_9BACT</name>
<dbReference type="InterPro" id="IPR005496">
    <property type="entry name" value="Integral_membrane_TerC"/>
</dbReference>
<dbReference type="EMBL" id="PPSL01000002">
    <property type="protein sequence ID" value="PQJ11274.1"/>
    <property type="molecule type" value="Genomic_DNA"/>
</dbReference>
<feature type="transmembrane region" description="Helical" evidence="6">
    <location>
        <begin position="12"/>
        <end position="36"/>
    </location>
</feature>
<protein>
    <recommendedName>
        <fullName evidence="9">TerC family protein</fullName>
    </recommendedName>
</protein>
<proteinExistence type="inferred from homology"/>
<keyword evidence="4 6" id="KW-1133">Transmembrane helix</keyword>
<dbReference type="GO" id="GO:0016020">
    <property type="term" value="C:membrane"/>
    <property type="evidence" value="ECO:0007669"/>
    <property type="project" value="UniProtKB-SubCell"/>
</dbReference>
<evidence type="ECO:0000256" key="5">
    <source>
        <dbReference type="ARBA" id="ARBA00023136"/>
    </source>
</evidence>
<evidence type="ECO:0000256" key="3">
    <source>
        <dbReference type="ARBA" id="ARBA00022692"/>
    </source>
</evidence>
<feature type="transmembrane region" description="Helical" evidence="6">
    <location>
        <begin position="167"/>
        <end position="193"/>
    </location>
</feature>
<dbReference type="OrthoDB" id="9805314at2"/>
<reference evidence="7 8" key="1">
    <citation type="submission" date="2018-01" db="EMBL/GenBank/DDBJ databases">
        <title>A novel member of the phylum Bacteroidetes isolated from glacier ice.</title>
        <authorList>
            <person name="Liu Q."/>
            <person name="Xin Y.-H."/>
        </authorList>
    </citation>
    <scope>NUCLEOTIDE SEQUENCE [LARGE SCALE GENOMIC DNA]</scope>
    <source>
        <strain evidence="7 8">RB1R16</strain>
    </source>
</reference>
<keyword evidence="5 6" id="KW-0472">Membrane</keyword>
<feature type="transmembrane region" description="Helical" evidence="6">
    <location>
        <begin position="91"/>
        <end position="108"/>
    </location>
</feature>
<comment type="similarity">
    <text evidence="2">Belongs to the TerC family.</text>
</comment>
<feature type="transmembrane region" description="Helical" evidence="6">
    <location>
        <begin position="138"/>
        <end position="161"/>
    </location>
</feature>
<dbReference type="PANTHER" id="PTHR30238">
    <property type="entry name" value="MEMBRANE BOUND PREDICTED REDOX MODULATOR"/>
    <property type="match status" value="1"/>
</dbReference>
<comment type="caution">
    <text evidence="7">The sequence shown here is derived from an EMBL/GenBank/DDBJ whole genome shotgun (WGS) entry which is preliminary data.</text>
</comment>
<evidence type="ECO:0000313" key="7">
    <source>
        <dbReference type="EMBL" id="PQJ11274.1"/>
    </source>
</evidence>
<dbReference type="Proteomes" id="UP000239872">
    <property type="component" value="Unassembled WGS sequence"/>
</dbReference>